<evidence type="ECO:0000313" key="2">
    <source>
        <dbReference type="Proteomes" id="UP001652621"/>
    </source>
</evidence>
<dbReference type="Gene3D" id="3.90.1200.10">
    <property type="match status" value="1"/>
</dbReference>
<dbReference type="RefSeq" id="XP_058988268.1">
    <property type="nucleotide sequence ID" value="XM_059132285.1"/>
</dbReference>
<dbReference type="InterPro" id="IPR004119">
    <property type="entry name" value="EcKL"/>
</dbReference>
<dbReference type="SMART" id="SM00587">
    <property type="entry name" value="CHK"/>
    <property type="match status" value="1"/>
</dbReference>
<keyword evidence="2" id="KW-1185">Reference proteome</keyword>
<organism evidence="2 4">
    <name type="scientific">Musca domestica</name>
    <name type="common">House fly</name>
    <dbReference type="NCBI Taxonomy" id="7370"/>
    <lineage>
        <taxon>Eukaryota</taxon>
        <taxon>Metazoa</taxon>
        <taxon>Ecdysozoa</taxon>
        <taxon>Arthropoda</taxon>
        <taxon>Hexapoda</taxon>
        <taxon>Insecta</taxon>
        <taxon>Pterygota</taxon>
        <taxon>Neoptera</taxon>
        <taxon>Endopterygota</taxon>
        <taxon>Diptera</taxon>
        <taxon>Brachycera</taxon>
        <taxon>Muscomorpha</taxon>
        <taxon>Muscoidea</taxon>
        <taxon>Muscidae</taxon>
        <taxon>Musca</taxon>
    </lineage>
</organism>
<feature type="domain" description="CHK kinase-like" evidence="1">
    <location>
        <begin position="138"/>
        <end position="334"/>
    </location>
</feature>
<dbReference type="GeneID" id="101894589"/>
<dbReference type="Proteomes" id="UP001652621">
    <property type="component" value="Unplaced"/>
</dbReference>
<dbReference type="PANTHER" id="PTHR11012:SF12">
    <property type="entry name" value="CHK KINASE-LIKE DOMAIN-CONTAINING PROTEIN-RELATED"/>
    <property type="match status" value="1"/>
</dbReference>
<protein>
    <submittedName>
        <fullName evidence="3 4">Uncharacterized protein LOC101894589</fullName>
    </submittedName>
</protein>
<dbReference type="RefSeq" id="XP_058988267.1">
    <property type="nucleotide sequence ID" value="XM_059132284.1"/>
</dbReference>
<dbReference type="Pfam" id="PF02958">
    <property type="entry name" value="EcKL"/>
    <property type="match status" value="1"/>
</dbReference>
<proteinExistence type="predicted"/>
<dbReference type="InterPro" id="IPR015897">
    <property type="entry name" value="CHK_kinase-like"/>
</dbReference>
<reference evidence="3 4" key="1">
    <citation type="submission" date="2025-05" db="UniProtKB">
        <authorList>
            <consortium name="RefSeq"/>
        </authorList>
    </citation>
    <scope>IDENTIFICATION</scope>
    <source>
        <strain evidence="3 4">Aabys</strain>
        <tissue evidence="3 4">Whole body</tissue>
    </source>
</reference>
<sequence length="422" mass="49678">MSLYNADELEAPSWINQEFLEKVLTQYENNVDVEVVQFDLSPASMKGDHYASIMFRCKVQYRFDKNASVKHKSMIIKTLPMEEGFKREMLMESNLFETEIDMYAETLPKIEKILADCGEPTKLSAELIYYALEPHKVIIFEDLCESGYDTIRSRFLNEDEIKAVYQKLAKLHAVSYMLGHSEEHELVTKYQYGILSMDSPQLEQMMEDGLRNFIDMLSCHDEFDVYYQKVKAMKHLVNPNSKNLYKAYQQQQQSKGDIFVLNHGDFHMKNMMFRFNKSNQMEDCIMVDYQISCYAPSNIDLVYSQIMMLSSELRLKRHELMQYYFTEFIRILKKVNYQGDLPLYSDFQISGLKYRHFTIFLVSTFLPMVVGFIGKSAEDLKNVDIGKQFENPDLMSMVYRMPAFVEEVRKFMPILLKEGYLD</sequence>
<dbReference type="InterPro" id="IPR011009">
    <property type="entry name" value="Kinase-like_dom_sf"/>
</dbReference>
<evidence type="ECO:0000313" key="6">
    <source>
        <dbReference type="RefSeq" id="XP_058988270.1"/>
    </source>
</evidence>
<dbReference type="PANTHER" id="PTHR11012">
    <property type="entry name" value="PROTEIN KINASE-LIKE DOMAIN-CONTAINING"/>
    <property type="match status" value="1"/>
</dbReference>
<gene>
    <name evidence="3 4 5 6" type="primary">LOC101894589</name>
</gene>
<accession>A0ABM3VRH8</accession>
<evidence type="ECO:0000259" key="1">
    <source>
        <dbReference type="SMART" id="SM00587"/>
    </source>
</evidence>
<evidence type="ECO:0000313" key="5">
    <source>
        <dbReference type="RefSeq" id="XP_058988269.1"/>
    </source>
</evidence>
<dbReference type="RefSeq" id="XP_058988269.1">
    <property type="nucleotide sequence ID" value="XM_059132286.1"/>
</dbReference>
<dbReference type="SUPFAM" id="SSF56112">
    <property type="entry name" value="Protein kinase-like (PK-like)"/>
    <property type="match status" value="1"/>
</dbReference>
<evidence type="ECO:0000313" key="3">
    <source>
        <dbReference type="RefSeq" id="XP_058988267.1"/>
    </source>
</evidence>
<dbReference type="RefSeq" id="XP_058988270.1">
    <property type="nucleotide sequence ID" value="XM_059132287.1"/>
</dbReference>
<name>A0ABM3VRH8_MUSDO</name>
<evidence type="ECO:0000313" key="4">
    <source>
        <dbReference type="RefSeq" id="XP_058988268.1"/>
    </source>
</evidence>